<name>A0ABS7PKV9_9SPHN</name>
<sequence length="182" mass="20247">MPGNPAISAPMPIALFENRNSDPLILRIDPAEQDYEIPPLATLGVRYTLREGTEERSHASMSGNRIFFWCDSDHEVDLVLPCPADRLLHDLCVVEGCCGHYFDDEDVYRHVTHLLPKTGTVTAEEFAMLALQAEGDTPDRKGYAAGFERIKALFLHHMGAPAVPAEQLEGNYAQPFESRDHG</sequence>
<proteinExistence type="predicted"/>
<evidence type="ECO:0000313" key="2">
    <source>
        <dbReference type="Proteomes" id="UP000706039"/>
    </source>
</evidence>
<organism evidence="1 2">
    <name type="scientific">Sphingomonas colocasiae</name>
    <dbReference type="NCBI Taxonomy" id="1848973"/>
    <lineage>
        <taxon>Bacteria</taxon>
        <taxon>Pseudomonadati</taxon>
        <taxon>Pseudomonadota</taxon>
        <taxon>Alphaproteobacteria</taxon>
        <taxon>Sphingomonadales</taxon>
        <taxon>Sphingomonadaceae</taxon>
        <taxon>Sphingomonas</taxon>
    </lineage>
</organism>
<evidence type="ECO:0000313" key="1">
    <source>
        <dbReference type="EMBL" id="MBY8821881.1"/>
    </source>
</evidence>
<dbReference type="Proteomes" id="UP000706039">
    <property type="component" value="Unassembled WGS sequence"/>
</dbReference>
<evidence type="ECO:0008006" key="3">
    <source>
        <dbReference type="Google" id="ProtNLM"/>
    </source>
</evidence>
<comment type="caution">
    <text evidence="1">The sequence shown here is derived from an EMBL/GenBank/DDBJ whole genome shotgun (WGS) entry which is preliminary data.</text>
</comment>
<dbReference type="EMBL" id="JAINVV010000003">
    <property type="protein sequence ID" value="MBY8821881.1"/>
    <property type="molecule type" value="Genomic_DNA"/>
</dbReference>
<reference evidence="1 2" key="1">
    <citation type="submission" date="2021-08" db="EMBL/GenBank/DDBJ databases">
        <authorList>
            <person name="Tuo L."/>
        </authorList>
    </citation>
    <scope>NUCLEOTIDE SEQUENCE [LARGE SCALE GENOMIC DNA]</scope>
    <source>
        <strain evidence="1 2">JCM 31229</strain>
    </source>
</reference>
<accession>A0ABS7PKV9</accession>
<keyword evidence="2" id="KW-1185">Reference proteome</keyword>
<protein>
    <recommendedName>
        <fullName evidence="3">DUF2889 domain-containing protein</fullName>
    </recommendedName>
</protein>
<dbReference type="RefSeq" id="WP_222988958.1">
    <property type="nucleotide sequence ID" value="NZ_JAINVV010000003.1"/>
</dbReference>
<gene>
    <name evidence="1" type="ORF">K7G82_06235</name>
</gene>